<keyword evidence="4" id="KW-1185">Reference proteome</keyword>
<keyword evidence="2" id="KW-1133">Transmembrane helix</keyword>
<evidence type="ECO:0000256" key="1">
    <source>
        <dbReference type="SAM" id="MobiDB-lite"/>
    </source>
</evidence>
<protein>
    <submittedName>
        <fullName evidence="3">Uncharacterized protein</fullName>
    </submittedName>
</protein>
<dbReference type="AlphaFoldDB" id="A0A2T4UI52"/>
<feature type="transmembrane region" description="Helical" evidence="2">
    <location>
        <begin position="82"/>
        <end position="100"/>
    </location>
</feature>
<gene>
    <name evidence="3" type="ORF">C7Y72_04015</name>
</gene>
<proteinExistence type="predicted"/>
<keyword evidence="2" id="KW-0472">Membrane</keyword>
<evidence type="ECO:0000256" key="2">
    <source>
        <dbReference type="SAM" id="Phobius"/>
    </source>
</evidence>
<dbReference type="Proteomes" id="UP000240739">
    <property type="component" value="Unassembled WGS sequence"/>
</dbReference>
<feature type="region of interest" description="Disordered" evidence="1">
    <location>
        <begin position="1"/>
        <end position="47"/>
    </location>
</feature>
<accession>A0A2T4UI52</accession>
<feature type="transmembrane region" description="Helical" evidence="2">
    <location>
        <begin position="53"/>
        <end position="76"/>
    </location>
</feature>
<evidence type="ECO:0000313" key="3">
    <source>
        <dbReference type="EMBL" id="PTL58875.1"/>
    </source>
</evidence>
<evidence type="ECO:0000313" key="4">
    <source>
        <dbReference type="Proteomes" id="UP000240739"/>
    </source>
</evidence>
<comment type="caution">
    <text evidence="3">The sequence shown here is derived from an EMBL/GenBank/DDBJ whole genome shotgun (WGS) entry which is preliminary data.</text>
</comment>
<dbReference type="EMBL" id="PYYB01000001">
    <property type="protein sequence ID" value="PTL58875.1"/>
    <property type="molecule type" value="Genomic_DNA"/>
</dbReference>
<feature type="compositionally biased region" description="Low complexity" evidence="1">
    <location>
        <begin position="24"/>
        <end position="42"/>
    </location>
</feature>
<reference evidence="3 4" key="1">
    <citation type="submission" date="2018-03" db="EMBL/GenBank/DDBJ databases">
        <title>Aquarubrobacter algicola gen. nov., sp. nov., a novel actinobacterium isolated from shallow eutrophic lake during the end of cyanobacterial harmful algal blooms.</title>
        <authorList>
            <person name="Chun S.J."/>
        </authorList>
    </citation>
    <scope>NUCLEOTIDE SEQUENCE [LARGE SCALE GENOMIC DNA]</scope>
    <source>
        <strain evidence="3 4">Seoho-28</strain>
    </source>
</reference>
<keyword evidence="2" id="KW-0812">Transmembrane</keyword>
<sequence>MPGRFATAELLAPPARRPVPGTDPVVAPERPAVAPRPEAAGPRRARRLRRPTLPSALIAAGFAWLLVTELLAHVLHVVAHSQLLHAPGPVLVVAGLALLVRDAYAPASRRPVPDTLRPLA</sequence>
<organism evidence="3 4">
    <name type="scientific">Paraconexibacter algicola</name>
    <dbReference type="NCBI Taxonomy" id="2133960"/>
    <lineage>
        <taxon>Bacteria</taxon>
        <taxon>Bacillati</taxon>
        <taxon>Actinomycetota</taxon>
        <taxon>Thermoleophilia</taxon>
        <taxon>Solirubrobacterales</taxon>
        <taxon>Paraconexibacteraceae</taxon>
        <taxon>Paraconexibacter</taxon>
    </lineage>
</organism>
<name>A0A2T4UI52_9ACTN</name>